<feature type="compositionally biased region" description="Polar residues" evidence="1">
    <location>
        <begin position="87"/>
        <end position="96"/>
    </location>
</feature>
<dbReference type="EMBL" id="JACARV010000044">
    <property type="protein sequence ID" value="NWC81885.1"/>
    <property type="molecule type" value="Genomic_DNA"/>
</dbReference>
<name>A0A7Y7ZD76_PSEPU</name>
<evidence type="ECO:0000256" key="1">
    <source>
        <dbReference type="SAM" id="MobiDB-lite"/>
    </source>
</evidence>
<dbReference type="AlphaFoldDB" id="A0A7Y7ZD76"/>
<accession>A0A7Y7ZD76</accession>
<organism evidence="2 3">
    <name type="scientific">Pseudomonas putida</name>
    <name type="common">Arthrobacter siderocapsulatus</name>
    <dbReference type="NCBI Taxonomy" id="303"/>
    <lineage>
        <taxon>Bacteria</taxon>
        <taxon>Pseudomonadati</taxon>
        <taxon>Pseudomonadota</taxon>
        <taxon>Gammaproteobacteria</taxon>
        <taxon>Pseudomonadales</taxon>
        <taxon>Pseudomonadaceae</taxon>
        <taxon>Pseudomonas</taxon>
    </lineage>
</organism>
<feature type="non-terminal residue" evidence="2">
    <location>
        <position position="1"/>
    </location>
</feature>
<evidence type="ECO:0000313" key="3">
    <source>
        <dbReference type="Proteomes" id="UP000542695"/>
    </source>
</evidence>
<sequence>LVTETAHPFEYNPYKEKISRVFDVSDSIPIRDVPIKRDNEFSLPDSISFDHSINDIQKPEPSSDETPSSVERIFGGDLPNPNRRESPTVQTPSPTFRPQRPNFVRPAPPVERVLNAQTWQGAKEVRVWPKEGYLQIKVDIRVKSPLQESQPSFPDDRVEWSENRRFLQVHLFEFGREPQKEIIALSRTDNSTTAVFGRESGAGSVDLRFVVSDGAQILQTARYQAAPGEEIRFFVENIVTPVHRVKRAFDVALLVNESLGNQPSLTIITGDGTAIFSPLSDTDAGRARSRLLQDLEQAVANPDASLDTLMLTLANQGALLQRHLQSVVPEWPRSDARVQLVTQSDAFFPIEYLYDGKIPESTKAPLCAQRDGCLRRGSAIQGCQIREAADELCPMGFLGVSGVVERHAWRSGQDPRIWGAPGGHKTSRYRIGDLSTVAFTASDRADNFLDKDVPPHQLLRIAGIEASLGVKKIPDWKNWKERVALDSPSMLLMLLHLDENKVFVGEDDGINLASIGEQHIGNAPMVIAIGCSSGLADMPGGSLPAILQRGGARVVIAAMTSVLGRHANRVGRDLAIRLKAAARAPASSSVGEIVSGIRRELLADGLAMGLAVVAFGDADIVLGQR</sequence>
<proteinExistence type="predicted"/>
<feature type="region of interest" description="Disordered" evidence="1">
    <location>
        <begin position="44"/>
        <end position="102"/>
    </location>
</feature>
<comment type="caution">
    <text evidence="2">The sequence shown here is derived from an EMBL/GenBank/DDBJ whole genome shotgun (WGS) entry which is preliminary data.</text>
</comment>
<gene>
    <name evidence="2" type="ORF">HX798_16535</name>
</gene>
<dbReference type="Proteomes" id="UP000542695">
    <property type="component" value="Unassembled WGS sequence"/>
</dbReference>
<evidence type="ECO:0008006" key="4">
    <source>
        <dbReference type="Google" id="ProtNLM"/>
    </source>
</evidence>
<evidence type="ECO:0000313" key="2">
    <source>
        <dbReference type="EMBL" id="NWC81885.1"/>
    </source>
</evidence>
<protein>
    <recommendedName>
        <fullName evidence="4">CHAT domain-containing protein</fullName>
    </recommendedName>
</protein>
<reference evidence="2 3" key="1">
    <citation type="submission" date="2020-04" db="EMBL/GenBank/DDBJ databases">
        <title>Molecular characterization of pseudomonads from Agaricus bisporus reveal novel blotch 2 pathogens in Western Europe.</title>
        <authorList>
            <person name="Taparia T."/>
            <person name="Krijger M."/>
            <person name="Haynes E."/>
            <person name="Elpinstone J.G."/>
            <person name="Noble R."/>
            <person name="Van Der Wolf J."/>
        </authorList>
    </citation>
    <scope>NUCLEOTIDE SEQUENCE [LARGE SCALE GENOMIC DNA]</scope>
    <source>
        <strain evidence="2 3">P7765</strain>
    </source>
</reference>
<dbReference type="RefSeq" id="WP_177010675.1">
    <property type="nucleotide sequence ID" value="NZ_JACARV010000044.1"/>
</dbReference>